<comment type="caution">
    <text evidence="10">The sequence shown here is derived from an EMBL/GenBank/DDBJ whole genome shotgun (WGS) entry which is preliminary data.</text>
</comment>
<evidence type="ECO:0000256" key="4">
    <source>
        <dbReference type="ARBA" id="ARBA00015384"/>
    </source>
</evidence>
<dbReference type="Pfam" id="PF04442">
    <property type="entry name" value="CtaG_Cox11"/>
    <property type="match status" value="1"/>
</dbReference>
<dbReference type="InterPro" id="IPR023471">
    <property type="entry name" value="CtaG/Cox11_dom_sf"/>
</dbReference>
<sequence>MSVSAIRRQVITLVLASLAMFAFGFALVPLYEVFCQITGLNGKTSTQAYSQSHLTTVDTSRLVKVQLLTIANEQTPIAFKAESSQMQSHPGQTYEAWFVMENPTTQSVVIQAVPSVSPALAAQHFKKVQCFCFDQQTLLPGQKMRVPVVFMLSPELDQDVHTLSLAYTLFDITKSVSTAMK</sequence>
<evidence type="ECO:0000256" key="9">
    <source>
        <dbReference type="ARBA" id="ARBA00023136"/>
    </source>
</evidence>
<organism evidence="10 11">
    <name type="scientific">Balneatrix alpica</name>
    <dbReference type="NCBI Taxonomy" id="75684"/>
    <lineage>
        <taxon>Bacteria</taxon>
        <taxon>Pseudomonadati</taxon>
        <taxon>Pseudomonadota</taxon>
        <taxon>Gammaproteobacteria</taxon>
        <taxon>Oceanospirillales</taxon>
        <taxon>Balneatrichaceae</taxon>
        <taxon>Balneatrix</taxon>
    </lineage>
</organism>
<evidence type="ECO:0000256" key="1">
    <source>
        <dbReference type="ARBA" id="ARBA00004007"/>
    </source>
</evidence>
<keyword evidence="7" id="KW-1133">Transmembrane helix</keyword>
<evidence type="ECO:0000313" key="11">
    <source>
        <dbReference type="Proteomes" id="UP001589628"/>
    </source>
</evidence>
<reference evidence="10 11" key="1">
    <citation type="submission" date="2024-09" db="EMBL/GenBank/DDBJ databases">
        <authorList>
            <person name="Sun Q."/>
            <person name="Mori K."/>
        </authorList>
    </citation>
    <scope>NUCLEOTIDE SEQUENCE [LARGE SCALE GENOMIC DNA]</scope>
    <source>
        <strain evidence="10 11">ATCC 51285</strain>
    </source>
</reference>
<evidence type="ECO:0000313" key="10">
    <source>
        <dbReference type="EMBL" id="MFB9884803.1"/>
    </source>
</evidence>
<proteinExistence type="inferred from homology"/>
<dbReference type="PANTHER" id="PTHR21320">
    <property type="entry name" value="CYTOCHROME C OXIDASE ASSEMBLY PROTEIN COX11-RELATED"/>
    <property type="match status" value="1"/>
</dbReference>
<comment type="function">
    <text evidence="1">Exerts its effect at some terminal stage of cytochrome c oxidase synthesis, probably by being involved in the insertion of the copper B into subunit I.</text>
</comment>
<dbReference type="PIRSF" id="PIRSF005413">
    <property type="entry name" value="COX11"/>
    <property type="match status" value="1"/>
</dbReference>
<comment type="similarity">
    <text evidence="3">Belongs to the COX11/CtaG family.</text>
</comment>
<keyword evidence="11" id="KW-1185">Reference proteome</keyword>
<dbReference type="InterPro" id="IPR007533">
    <property type="entry name" value="Cyt_c_oxidase_assmbl_CtaG"/>
</dbReference>
<dbReference type="Gene3D" id="2.60.370.10">
    <property type="entry name" value="Ctag/Cox11"/>
    <property type="match status" value="1"/>
</dbReference>
<dbReference type="Proteomes" id="UP001589628">
    <property type="component" value="Unassembled WGS sequence"/>
</dbReference>
<evidence type="ECO:0000256" key="5">
    <source>
        <dbReference type="ARBA" id="ARBA00022692"/>
    </source>
</evidence>
<accession>A0ABV5Z849</accession>
<keyword evidence="8" id="KW-0186">Copper</keyword>
<evidence type="ECO:0000256" key="8">
    <source>
        <dbReference type="ARBA" id="ARBA00023008"/>
    </source>
</evidence>
<evidence type="ECO:0000256" key="7">
    <source>
        <dbReference type="ARBA" id="ARBA00022989"/>
    </source>
</evidence>
<evidence type="ECO:0000256" key="2">
    <source>
        <dbReference type="ARBA" id="ARBA00004382"/>
    </source>
</evidence>
<dbReference type="RefSeq" id="WP_027313549.1">
    <property type="nucleotide sequence ID" value="NZ_JBHLZN010000001.1"/>
</dbReference>
<name>A0ABV5Z849_9GAMM</name>
<keyword evidence="9" id="KW-0472">Membrane</keyword>
<dbReference type="EMBL" id="JBHLZN010000001">
    <property type="protein sequence ID" value="MFB9884803.1"/>
    <property type="molecule type" value="Genomic_DNA"/>
</dbReference>
<comment type="subcellular location">
    <subcellularLocation>
        <location evidence="2">Cell inner membrane</location>
        <topology evidence="2">Single-pass type II membrane protein</topology>
        <orientation evidence="2">Periplasmic side</orientation>
    </subcellularLocation>
</comment>
<gene>
    <name evidence="10" type="ORF">ACFFLH_00030</name>
</gene>
<dbReference type="NCBIfam" id="NF003465">
    <property type="entry name" value="PRK05089.1"/>
    <property type="match status" value="1"/>
</dbReference>
<evidence type="ECO:0000256" key="6">
    <source>
        <dbReference type="ARBA" id="ARBA00022968"/>
    </source>
</evidence>
<evidence type="ECO:0000256" key="3">
    <source>
        <dbReference type="ARBA" id="ARBA00009620"/>
    </source>
</evidence>
<dbReference type="PANTHER" id="PTHR21320:SF3">
    <property type="entry name" value="CYTOCHROME C OXIDASE ASSEMBLY PROTEIN COX11, MITOCHONDRIAL-RELATED"/>
    <property type="match status" value="1"/>
</dbReference>
<protein>
    <recommendedName>
        <fullName evidence="4">Cytochrome c oxidase assembly protein CtaG</fullName>
    </recommendedName>
</protein>
<keyword evidence="6" id="KW-0735">Signal-anchor</keyword>
<keyword evidence="5" id="KW-0812">Transmembrane</keyword>
<dbReference type="SUPFAM" id="SSF110111">
    <property type="entry name" value="Ctag/Cox11"/>
    <property type="match status" value="1"/>
</dbReference>